<feature type="region of interest" description="Disordered" evidence="8">
    <location>
        <begin position="52"/>
        <end position="74"/>
    </location>
</feature>
<evidence type="ECO:0000313" key="10">
    <source>
        <dbReference type="EMBL" id="KAI3428010.1"/>
    </source>
</evidence>
<dbReference type="Gene3D" id="1.25.10.10">
    <property type="entry name" value="Leucine-rich Repeat Variant"/>
    <property type="match status" value="3"/>
</dbReference>
<comment type="similarity">
    <text evidence="2">Belongs to the SF3B1 family.</text>
</comment>
<keyword evidence="4" id="KW-0747">Spliceosome</keyword>
<gene>
    <name evidence="10" type="ORF">D9Q98_006396</name>
</gene>
<keyword evidence="11" id="KW-1185">Reference proteome</keyword>
<accession>A0A9D4YV99</accession>
<evidence type="ECO:0000256" key="1">
    <source>
        <dbReference type="ARBA" id="ARBA00004123"/>
    </source>
</evidence>
<evidence type="ECO:0000259" key="9">
    <source>
        <dbReference type="SMART" id="SM01349"/>
    </source>
</evidence>
<dbReference type="FunFam" id="1.25.10.10:FF:000073">
    <property type="entry name" value="Splicing factor 3b, subunit 1"/>
    <property type="match status" value="1"/>
</dbReference>
<dbReference type="Pfam" id="PF08920">
    <property type="entry name" value="SF3b1"/>
    <property type="match status" value="1"/>
</dbReference>
<evidence type="ECO:0000256" key="8">
    <source>
        <dbReference type="SAM" id="MobiDB-lite"/>
    </source>
</evidence>
<dbReference type="FunFam" id="1.25.10.10:FF:000066">
    <property type="entry name" value="Splicing factor 3B subunit 1"/>
    <property type="match status" value="1"/>
</dbReference>
<evidence type="ECO:0000256" key="5">
    <source>
        <dbReference type="ARBA" id="ARBA00022737"/>
    </source>
</evidence>
<evidence type="ECO:0000313" key="11">
    <source>
        <dbReference type="Proteomes" id="UP001055712"/>
    </source>
</evidence>
<proteinExistence type="inferred from homology"/>
<reference evidence="10" key="2">
    <citation type="submission" date="2020-11" db="EMBL/GenBank/DDBJ databases">
        <authorList>
            <person name="Cecchin M."/>
            <person name="Marcolungo L."/>
            <person name="Rossato M."/>
            <person name="Girolomoni L."/>
            <person name="Cosentino E."/>
            <person name="Cuine S."/>
            <person name="Li-Beisson Y."/>
            <person name="Delledonne M."/>
            <person name="Ballottari M."/>
        </authorList>
    </citation>
    <scope>NUCLEOTIDE SEQUENCE</scope>
    <source>
        <strain evidence="10">211/11P</strain>
        <tissue evidence="10">Whole cell</tissue>
    </source>
</reference>
<comment type="subcellular location">
    <subcellularLocation>
        <location evidence="1">Nucleus</location>
    </subcellularLocation>
</comment>
<dbReference type="GO" id="GO:0000245">
    <property type="term" value="P:spliceosomal complex assembly"/>
    <property type="evidence" value="ECO:0007669"/>
    <property type="project" value="InterPro"/>
</dbReference>
<evidence type="ECO:0000256" key="6">
    <source>
        <dbReference type="ARBA" id="ARBA00023187"/>
    </source>
</evidence>
<name>A0A9D4YV99_CHLVU</name>
<organism evidence="10 11">
    <name type="scientific">Chlorella vulgaris</name>
    <name type="common">Green alga</name>
    <dbReference type="NCBI Taxonomy" id="3077"/>
    <lineage>
        <taxon>Eukaryota</taxon>
        <taxon>Viridiplantae</taxon>
        <taxon>Chlorophyta</taxon>
        <taxon>core chlorophytes</taxon>
        <taxon>Trebouxiophyceae</taxon>
        <taxon>Chlorellales</taxon>
        <taxon>Chlorellaceae</taxon>
        <taxon>Chlorella clade</taxon>
        <taxon>Chlorella</taxon>
    </lineage>
</organism>
<protein>
    <recommendedName>
        <fullName evidence="9">TOG domain-containing protein</fullName>
    </recommendedName>
</protein>
<dbReference type="GO" id="GO:0003729">
    <property type="term" value="F:mRNA binding"/>
    <property type="evidence" value="ECO:0007669"/>
    <property type="project" value="InterPro"/>
</dbReference>
<feature type="compositionally biased region" description="Low complexity" evidence="8">
    <location>
        <begin position="261"/>
        <end position="278"/>
    </location>
</feature>
<feature type="region of interest" description="Disordered" evidence="8">
    <location>
        <begin position="237"/>
        <end position="316"/>
    </location>
</feature>
<dbReference type="InterPro" id="IPR016024">
    <property type="entry name" value="ARM-type_fold"/>
</dbReference>
<evidence type="ECO:0000256" key="3">
    <source>
        <dbReference type="ARBA" id="ARBA00022664"/>
    </source>
</evidence>
<evidence type="ECO:0000256" key="2">
    <source>
        <dbReference type="ARBA" id="ARBA00005754"/>
    </source>
</evidence>
<dbReference type="Proteomes" id="UP001055712">
    <property type="component" value="Unassembled WGS sequence"/>
</dbReference>
<comment type="caution">
    <text evidence="10">The sequence shown here is derived from an EMBL/GenBank/DDBJ whole genome shotgun (WGS) entry which is preliminary data.</text>
</comment>
<dbReference type="GO" id="GO:0005681">
    <property type="term" value="C:spliceosomal complex"/>
    <property type="evidence" value="ECO:0007669"/>
    <property type="project" value="UniProtKB-KW"/>
</dbReference>
<dbReference type="InterPro" id="IPR034085">
    <property type="entry name" value="TOG"/>
</dbReference>
<feature type="compositionally biased region" description="Acidic residues" evidence="8">
    <location>
        <begin position="59"/>
        <end position="68"/>
    </location>
</feature>
<keyword evidence="3" id="KW-0507">mRNA processing</keyword>
<reference evidence="10" key="1">
    <citation type="journal article" date="2019" name="Plant J.">
        <title>Chlorella vulgaris genome assembly and annotation reveals the molecular basis for metabolic acclimation to high light conditions.</title>
        <authorList>
            <person name="Cecchin M."/>
            <person name="Marcolungo L."/>
            <person name="Rossato M."/>
            <person name="Girolomoni L."/>
            <person name="Cosentino E."/>
            <person name="Cuine S."/>
            <person name="Li-Beisson Y."/>
            <person name="Delledonne M."/>
            <person name="Ballottari M."/>
        </authorList>
    </citation>
    <scope>NUCLEOTIDE SEQUENCE</scope>
    <source>
        <strain evidence="10">211/11P</strain>
    </source>
</reference>
<evidence type="ECO:0000256" key="7">
    <source>
        <dbReference type="ARBA" id="ARBA00023242"/>
    </source>
</evidence>
<dbReference type="OrthoDB" id="438939at2759"/>
<dbReference type="InterPro" id="IPR015016">
    <property type="entry name" value="SF3b_su1"/>
</dbReference>
<feature type="domain" description="TOG" evidence="9">
    <location>
        <begin position="868"/>
        <end position="1108"/>
    </location>
</feature>
<dbReference type="PANTHER" id="PTHR12097">
    <property type="entry name" value="SPLICING FACTOR 3B, SUBUNIT 1-RELATED"/>
    <property type="match status" value="1"/>
</dbReference>
<dbReference type="InterPro" id="IPR054573">
    <property type="entry name" value="PP2A/SF3B1-like_HEAT"/>
</dbReference>
<dbReference type="FunFam" id="1.25.10.10:FF:000069">
    <property type="entry name" value="Splicing factor 3B subunit 1"/>
    <property type="match status" value="1"/>
</dbReference>
<dbReference type="SMART" id="SM01349">
    <property type="entry name" value="TOG"/>
    <property type="match status" value="1"/>
</dbReference>
<dbReference type="Pfam" id="PF22646">
    <property type="entry name" value="PPP2R1A-like_HEAT"/>
    <property type="match status" value="1"/>
</dbReference>
<sequence length="1296" mass="141746">MANQGGGEQYDTDLYGAATGYAAVAADLQEEDELDEREAAVASKLASYTAPKSILGDLPVEDDGDEEGSAFMGSRRIVDRESEYSKRRLNRIISPDRNDAFQMGDKTPDARVRTYADVMREAQLNRERENTLRNIADKRKAEAEAEAAAAEAGLAPTKASGLAPAAPPPEAAPALTAPAAAAAAVAATAPGGKRSRWDSSVPIEAKKAKTAAPFSAAPAAPASEWDAVEATPAVNRWDATPGQAPSDTPGRIWAGGAEATPAGSWGAPDGGAAAAPQPKRNRWDATPTPGHGTGEAGVGETPTAGGKRSRWDATPAMGAMGATPAYGAALGATPMYGATPAGGLGMETPTPGMLAAQQAAMAAVAMTPEAYQQAKVEREMDERNRPLSDEELDAMLPGAAEGYKILPEPAGYEAIRTPARKLMATPTPFGGTPLYQIPEEDRAQKFDVPEQLEGLPEMKPEDQQYFGKLLKDVDEQELTVEEAKERKIMKLLLKVKNGTPPQRKSALRQLTDKARDFGAGPLFNQILPLLMSPTLEDQERHLLVKVIDRVLFKLDELVRPYCHKILVVIEPLLIDEDYYARVEGREIIANLAKAAGLATMIAAMRPDIDNVDEYVRNTTARAFSVVASALGIPALLPFLKAVCQSKKSWQARHTGIKIVQQIAILMGCAVLPHLKSLVDIVKHGLQDENQKVKTITALTIAALAEASAPYGIESFDDVLEPLWKGIRLLRGKVLAAFLKAIGFIIPLMDAMYANYYTREVMIILIREFQTPDEEMKKIVLKVVKQCVGTDGVEPDYIRQEILPEFFKHFWVRRMALDRRNYRALVETTVEIAGKVGCSEIVGRVVEDLKDESEPYRKMVMETCDKVVRALGAADIDARLEELVIDGILYAYQEQLADESPVVLNGFGTIINALGQRAKPYLPQICGTIKWRLNNKSAKIRQQAADLISRIAPVMKKCDEEKLLAHLGVVLYENLGEEYPEVLGSILGALKAIVAVIGMTRMTPPIKDLLPRLTPILKNRHEKVQENCIDLVGRIADRGAEFVPAREWMRICFELLDMLKAHKKAIRRATVNTFGYIAKAIGPQDVLVTLLNNLKVQERQNRVCTTVAIAIVAETCAPFTVLPALMNEYKVPELNVQNGVLKALSFLFEYIGEMGKDYIYAVSPLLEDALMDRDLVHRQTACSVVQHMSLGVAGLGCEDALTHLLNYVFPNIFEISPHIVQATTAAIEGCRVALGPAVVLNYLLQGLFHPARKVREVYWRLYNNVYIGAQDALIACYPRMEDEGINSYRRHELDVFV</sequence>
<keyword evidence="7" id="KW-0539">Nucleus</keyword>
<keyword evidence="5" id="KW-0677">Repeat</keyword>
<dbReference type="InterPro" id="IPR011989">
    <property type="entry name" value="ARM-like"/>
</dbReference>
<dbReference type="InterPro" id="IPR038737">
    <property type="entry name" value="SF3b_su1-like"/>
</dbReference>
<dbReference type="Pfam" id="PF13513">
    <property type="entry name" value="HEAT_EZ"/>
    <property type="match status" value="1"/>
</dbReference>
<dbReference type="EMBL" id="SIDB01000009">
    <property type="protein sequence ID" value="KAI3428010.1"/>
    <property type="molecule type" value="Genomic_DNA"/>
</dbReference>
<keyword evidence="6" id="KW-0508">mRNA splicing</keyword>
<dbReference type="SUPFAM" id="SSF48371">
    <property type="entry name" value="ARM repeat"/>
    <property type="match status" value="1"/>
</dbReference>
<evidence type="ECO:0000256" key="4">
    <source>
        <dbReference type="ARBA" id="ARBA00022728"/>
    </source>
</evidence>